<reference evidence="1" key="1">
    <citation type="submission" date="2014-09" db="EMBL/GenBank/DDBJ databases">
        <authorList>
            <person name="Magalhaes I.L.F."/>
            <person name="Oliveira U."/>
            <person name="Santos F.R."/>
            <person name="Vidigal T.H.D.A."/>
            <person name="Brescovit A.D."/>
            <person name="Santos A.J."/>
        </authorList>
    </citation>
    <scope>NUCLEOTIDE SEQUENCE</scope>
    <source>
        <tissue evidence="1">Shoot tissue taken approximately 20 cm above the soil surface</tissue>
    </source>
</reference>
<organism evidence="1">
    <name type="scientific">Arundo donax</name>
    <name type="common">Giant reed</name>
    <name type="synonym">Donax arundinaceus</name>
    <dbReference type="NCBI Taxonomy" id="35708"/>
    <lineage>
        <taxon>Eukaryota</taxon>
        <taxon>Viridiplantae</taxon>
        <taxon>Streptophyta</taxon>
        <taxon>Embryophyta</taxon>
        <taxon>Tracheophyta</taxon>
        <taxon>Spermatophyta</taxon>
        <taxon>Magnoliopsida</taxon>
        <taxon>Liliopsida</taxon>
        <taxon>Poales</taxon>
        <taxon>Poaceae</taxon>
        <taxon>PACMAD clade</taxon>
        <taxon>Arundinoideae</taxon>
        <taxon>Arundineae</taxon>
        <taxon>Arundo</taxon>
    </lineage>
</organism>
<dbReference type="AlphaFoldDB" id="A0A0A9G2F7"/>
<accession>A0A0A9G2F7</accession>
<evidence type="ECO:0000313" key="1">
    <source>
        <dbReference type="EMBL" id="JAE16726.1"/>
    </source>
</evidence>
<reference evidence="1" key="2">
    <citation type="journal article" date="2015" name="Data Brief">
        <title>Shoot transcriptome of the giant reed, Arundo donax.</title>
        <authorList>
            <person name="Barrero R.A."/>
            <person name="Guerrero F.D."/>
            <person name="Moolhuijzen P."/>
            <person name="Goolsby J.A."/>
            <person name="Tidwell J."/>
            <person name="Bellgard S.E."/>
            <person name="Bellgard M.I."/>
        </authorList>
    </citation>
    <scope>NUCLEOTIDE SEQUENCE</scope>
    <source>
        <tissue evidence="1">Shoot tissue taken approximately 20 cm above the soil surface</tissue>
    </source>
</reference>
<sequence length="29" mass="3412">MCGRFKRSQNIALLTTQHISSVFQQRTFI</sequence>
<protein>
    <submittedName>
        <fullName evidence="1">Uncharacterized protein</fullName>
    </submittedName>
</protein>
<dbReference type="EMBL" id="GBRH01181170">
    <property type="protein sequence ID" value="JAE16726.1"/>
    <property type="molecule type" value="Transcribed_RNA"/>
</dbReference>
<proteinExistence type="predicted"/>
<name>A0A0A9G2F7_ARUDO</name>